<evidence type="ECO:0000313" key="2">
    <source>
        <dbReference type="EMBL" id="MDG3493405.1"/>
    </source>
</evidence>
<evidence type="ECO:0000256" key="1">
    <source>
        <dbReference type="SAM" id="MobiDB-lite"/>
    </source>
</evidence>
<feature type="compositionally biased region" description="Basic and acidic residues" evidence="1">
    <location>
        <begin position="39"/>
        <end position="55"/>
    </location>
</feature>
<accession>A0A9X4M6F6</accession>
<dbReference type="RefSeq" id="WP_009625447.1">
    <property type="nucleotide sequence ID" value="NZ_VBTY01000011.1"/>
</dbReference>
<gene>
    <name evidence="2" type="ORF">FEV09_02430</name>
</gene>
<dbReference type="EMBL" id="VBTY01000011">
    <property type="protein sequence ID" value="MDG3493405.1"/>
    <property type="molecule type" value="Genomic_DNA"/>
</dbReference>
<proteinExistence type="predicted"/>
<keyword evidence="3" id="KW-1185">Reference proteome</keyword>
<reference evidence="2" key="1">
    <citation type="submission" date="2019-05" db="EMBL/GenBank/DDBJ databases">
        <title>Whole genome sequencing of Pseudanabaena catenata USMAC16.</title>
        <authorList>
            <person name="Khan Z."/>
            <person name="Omar W.M."/>
            <person name="Convey P."/>
            <person name="Merican F."/>
            <person name="Najimudin N."/>
        </authorList>
    </citation>
    <scope>NUCLEOTIDE SEQUENCE</scope>
    <source>
        <strain evidence="2">USMAC16</strain>
    </source>
</reference>
<dbReference type="AlphaFoldDB" id="A0A9X4M6F6"/>
<dbReference type="Proteomes" id="UP001152872">
    <property type="component" value="Unassembled WGS sequence"/>
</dbReference>
<organism evidence="2 3">
    <name type="scientific">Pseudanabaena catenata USMAC16</name>
    <dbReference type="NCBI Taxonomy" id="1855837"/>
    <lineage>
        <taxon>Bacteria</taxon>
        <taxon>Bacillati</taxon>
        <taxon>Cyanobacteriota</taxon>
        <taxon>Cyanophyceae</taxon>
        <taxon>Pseudanabaenales</taxon>
        <taxon>Pseudanabaenaceae</taxon>
        <taxon>Pseudanabaena</taxon>
    </lineage>
</organism>
<sequence length="397" mass="44771">MKYTNKKPLKSSLSISPTEKYLQTRPFAPPVNNTSQDDLSPKGFEDNSQRHGQEHRSENLLAKLVNMPESPNAPTNTQIQRKLKAPQLKLRSPQYQTPPHFSRHKSPPLTLDSRDRMVNHTESVIQRKRSINQVQTTNPNKEDLGSKEQDYKNSLTRGKALQDKGLAWFNKSPDATKPVTTNTTNEKIEAAGYKTFWKKGKKGKFRIATSRGAEVEGKKSSKVKDFGQIFKGFEDLGTDVMYGNTFNPTTGEFSAMGNWGDWDEEIMEKENLPPRLSNSEIIWHQQDVVRNAYKKKMGQEAKTLKSIKRSQISNKPTLNTLLFCDHWKTAEDGGKVELDDPRKDDVWALLGSPNGNSSVYILMEHGEEFGGVDITSVSYETSGDGAPPDMTISYKTE</sequence>
<protein>
    <submittedName>
        <fullName evidence="2">Uncharacterized protein</fullName>
    </submittedName>
</protein>
<feature type="region of interest" description="Disordered" evidence="1">
    <location>
        <begin position="87"/>
        <end position="147"/>
    </location>
</feature>
<name>A0A9X4M6F6_9CYAN</name>
<evidence type="ECO:0000313" key="3">
    <source>
        <dbReference type="Proteomes" id="UP001152872"/>
    </source>
</evidence>
<comment type="caution">
    <text evidence="2">The sequence shown here is derived from an EMBL/GenBank/DDBJ whole genome shotgun (WGS) entry which is preliminary data.</text>
</comment>
<feature type="region of interest" description="Disordered" evidence="1">
    <location>
        <begin position="1"/>
        <end position="55"/>
    </location>
</feature>